<keyword evidence="2" id="KW-0346">Stress response</keyword>
<dbReference type="SUPFAM" id="SSF69754">
    <property type="entry name" value="Ribosome binding protein Y (YfiA homologue)"/>
    <property type="match status" value="1"/>
</dbReference>
<feature type="compositionally biased region" description="Basic and acidic residues" evidence="4">
    <location>
        <begin position="88"/>
        <end position="101"/>
    </location>
</feature>
<keyword evidence="1" id="KW-0810">Translation regulation</keyword>
<reference evidence="5" key="1">
    <citation type="journal article" date="2014" name="Int. J. Syst. Evol. Microbiol.">
        <title>Complete genome sequence of Corynebacterium casei LMG S-19264T (=DSM 44701T), isolated from a smear-ripened cheese.</title>
        <authorList>
            <consortium name="US DOE Joint Genome Institute (JGI-PGF)"/>
            <person name="Walter F."/>
            <person name="Albersmeier A."/>
            <person name="Kalinowski J."/>
            <person name="Ruckert C."/>
        </authorList>
    </citation>
    <scope>NUCLEOTIDE SEQUENCE</scope>
    <source>
        <strain evidence="5">NBRC 101628</strain>
    </source>
</reference>
<name>A0AA37RY84_9GAMM</name>
<evidence type="ECO:0000256" key="2">
    <source>
        <dbReference type="ARBA" id="ARBA00023016"/>
    </source>
</evidence>
<proteinExistence type="inferred from homology"/>
<feature type="compositionally biased region" description="Acidic residues" evidence="4">
    <location>
        <begin position="102"/>
        <end position="111"/>
    </location>
</feature>
<dbReference type="NCBIfam" id="TIGR00741">
    <property type="entry name" value="yfiA"/>
    <property type="match status" value="1"/>
</dbReference>
<accession>A0AA37RY84</accession>
<dbReference type="EMBL" id="BSNC01000006">
    <property type="protein sequence ID" value="GLP97169.1"/>
    <property type="molecule type" value="Genomic_DNA"/>
</dbReference>
<dbReference type="Gene3D" id="3.30.160.100">
    <property type="entry name" value="Ribosome hibernation promotion factor-like"/>
    <property type="match status" value="1"/>
</dbReference>
<evidence type="ECO:0000256" key="4">
    <source>
        <dbReference type="SAM" id="MobiDB-lite"/>
    </source>
</evidence>
<organism evidence="5 6">
    <name type="scientific">Paraferrimonas sedimenticola</name>
    <dbReference type="NCBI Taxonomy" id="375674"/>
    <lineage>
        <taxon>Bacteria</taxon>
        <taxon>Pseudomonadati</taxon>
        <taxon>Pseudomonadota</taxon>
        <taxon>Gammaproteobacteria</taxon>
        <taxon>Alteromonadales</taxon>
        <taxon>Ferrimonadaceae</taxon>
        <taxon>Paraferrimonas</taxon>
    </lineage>
</organism>
<comment type="caution">
    <text evidence="5">The sequence shown here is derived from an EMBL/GenBank/DDBJ whole genome shotgun (WGS) entry which is preliminary data.</text>
</comment>
<reference evidence="5" key="2">
    <citation type="submission" date="2023-01" db="EMBL/GenBank/DDBJ databases">
        <title>Draft genome sequence of Paraferrimonas sedimenticola strain NBRC 101628.</title>
        <authorList>
            <person name="Sun Q."/>
            <person name="Mori K."/>
        </authorList>
    </citation>
    <scope>NUCLEOTIDE SEQUENCE</scope>
    <source>
        <strain evidence="5">NBRC 101628</strain>
    </source>
</reference>
<evidence type="ECO:0000313" key="6">
    <source>
        <dbReference type="Proteomes" id="UP001161422"/>
    </source>
</evidence>
<feature type="region of interest" description="Disordered" evidence="4">
    <location>
        <begin position="88"/>
        <end position="111"/>
    </location>
</feature>
<dbReference type="GO" id="GO:0043024">
    <property type="term" value="F:ribosomal small subunit binding"/>
    <property type="evidence" value="ECO:0007669"/>
    <property type="project" value="TreeGrafter"/>
</dbReference>
<sequence>MIKITSKQFNITDSIRDRLASRFEKLAKHDIPLNSPHVIITQERQTFKIEAKIQISNGQLFAQAKAEDLYVAINALGQKLERQINKITHKSEAGRRQRPIFEEPEEVSDAA</sequence>
<dbReference type="GO" id="GO:0022627">
    <property type="term" value="C:cytosolic small ribosomal subunit"/>
    <property type="evidence" value="ECO:0007669"/>
    <property type="project" value="TreeGrafter"/>
</dbReference>
<dbReference type="PANTHER" id="PTHR33231:SF3">
    <property type="entry name" value="RIBOSOME-ASSOCIATED INHIBITOR A"/>
    <property type="match status" value="1"/>
</dbReference>
<evidence type="ECO:0000256" key="3">
    <source>
        <dbReference type="ARBA" id="ARBA00038431"/>
    </source>
</evidence>
<dbReference type="RefSeq" id="WP_095504964.1">
    <property type="nucleotide sequence ID" value="NZ_BSNC01000006.1"/>
</dbReference>
<dbReference type="InterPro" id="IPR003489">
    <property type="entry name" value="RHF/RaiA"/>
</dbReference>
<gene>
    <name evidence="5" type="primary">yfiA</name>
    <name evidence="5" type="ORF">GCM10007895_24760</name>
</gene>
<dbReference type="GO" id="GO:0045900">
    <property type="term" value="P:negative regulation of translational elongation"/>
    <property type="evidence" value="ECO:0007669"/>
    <property type="project" value="TreeGrafter"/>
</dbReference>
<evidence type="ECO:0000256" key="1">
    <source>
        <dbReference type="ARBA" id="ARBA00022845"/>
    </source>
</evidence>
<comment type="similarity">
    <text evidence="3">Belongs to the HPF/YfiA ribosome-associated protein family. YfiA subfamily.</text>
</comment>
<dbReference type="Pfam" id="PF02482">
    <property type="entry name" value="Ribosomal_S30AE"/>
    <property type="match status" value="1"/>
</dbReference>
<protein>
    <submittedName>
        <fullName evidence="5">Ribosomal subunit interface protein</fullName>
    </submittedName>
</protein>
<dbReference type="InterPro" id="IPR050574">
    <property type="entry name" value="HPF/YfiA_ribosome-assoc"/>
</dbReference>
<evidence type="ECO:0000313" key="5">
    <source>
        <dbReference type="EMBL" id="GLP97169.1"/>
    </source>
</evidence>
<dbReference type="Proteomes" id="UP001161422">
    <property type="component" value="Unassembled WGS sequence"/>
</dbReference>
<dbReference type="InterPro" id="IPR036567">
    <property type="entry name" value="RHF-like"/>
</dbReference>
<keyword evidence="6" id="KW-1185">Reference proteome</keyword>
<dbReference type="CDD" id="cd00552">
    <property type="entry name" value="RaiA"/>
    <property type="match status" value="1"/>
</dbReference>
<dbReference type="AlphaFoldDB" id="A0AA37RY84"/>
<dbReference type="PANTHER" id="PTHR33231">
    <property type="entry name" value="30S RIBOSOMAL PROTEIN"/>
    <property type="match status" value="1"/>
</dbReference>